<dbReference type="InterPro" id="IPR053953">
    <property type="entry name" value="NirdL-like_HTH"/>
</dbReference>
<proteinExistence type="inferred from homology"/>
<name>A0ABN1HJ65_9RHOO</name>
<comment type="similarity">
    <text evidence="3">Belongs to the Ahb/Nir family.</text>
</comment>
<dbReference type="PANTHER" id="PTHR43413:SF1">
    <property type="entry name" value="SIROHEME DECARBOXYLASE NIRL SUBUNIT"/>
    <property type="match status" value="1"/>
</dbReference>
<evidence type="ECO:0000256" key="1">
    <source>
        <dbReference type="ARBA" id="ARBA00023239"/>
    </source>
</evidence>
<keyword evidence="1" id="KW-0456">Lyase</keyword>
<comment type="catalytic activity">
    <reaction evidence="5">
        <text>siroheme + 2 H(+) = 12,18-didecarboxysiroheme + 2 CO2</text>
        <dbReference type="Rhea" id="RHEA:19093"/>
        <dbReference type="ChEBI" id="CHEBI:15378"/>
        <dbReference type="ChEBI" id="CHEBI:16526"/>
        <dbReference type="ChEBI" id="CHEBI:60052"/>
        <dbReference type="ChEBI" id="CHEBI:140497"/>
        <dbReference type="EC" id="4.1.1.111"/>
    </reaction>
</comment>
<sequence length="187" mass="20001">MTVSDPIDSAVGGAGVPSGKLGDVQAVADLDRRLVLATQGGLALVARPYALLAEQLGTSEALVRERLAVMLADGRIRRIGAVPNHYAIGYPANGMSVWDIDDECIDAVGERVGGLPFVTHCYRRPRHLPDWPYNLFAMVHAATREAALERVGEIAAAIERDFPGVCRSRDVLFSAGILKKTGLRIGA</sequence>
<comment type="caution">
    <text evidence="8">The sequence shown here is derived from an EMBL/GenBank/DDBJ whole genome shotgun (WGS) entry which is preliminary data.</text>
</comment>
<evidence type="ECO:0000256" key="4">
    <source>
        <dbReference type="ARBA" id="ARBA00023471"/>
    </source>
</evidence>
<dbReference type="InterPro" id="IPR050684">
    <property type="entry name" value="HTH-Siroheme_Decarb"/>
</dbReference>
<organism evidence="8 9">
    <name type="scientific">Thauera mechernichensis</name>
    <dbReference type="NCBI Taxonomy" id="82788"/>
    <lineage>
        <taxon>Bacteria</taxon>
        <taxon>Pseudomonadati</taxon>
        <taxon>Pseudomonadota</taxon>
        <taxon>Betaproteobacteria</taxon>
        <taxon>Rhodocyclales</taxon>
        <taxon>Zoogloeaceae</taxon>
        <taxon>Thauera</taxon>
    </lineage>
</organism>
<evidence type="ECO:0000259" key="6">
    <source>
        <dbReference type="Pfam" id="PF17805"/>
    </source>
</evidence>
<evidence type="ECO:0000256" key="3">
    <source>
        <dbReference type="ARBA" id="ARBA00023457"/>
    </source>
</evidence>
<gene>
    <name evidence="8" type="ORF">ACFQ4M_13885</name>
</gene>
<dbReference type="PANTHER" id="PTHR43413">
    <property type="entry name" value="TRANSCRIPTIONAL REGULATOR, ASNC FAMILY"/>
    <property type="match status" value="1"/>
</dbReference>
<feature type="domain" description="Siroheme decarboxylase AsnC-like ligand binding" evidence="6">
    <location>
        <begin position="88"/>
        <end position="160"/>
    </location>
</feature>
<dbReference type="Gene3D" id="3.30.70.3460">
    <property type="match status" value="1"/>
</dbReference>
<reference evidence="8 9" key="1">
    <citation type="journal article" date="2019" name="Int. J. Syst. Evol. Microbiol.">
        <title>The Global Catalogue of Microorganisms (GCM) 10K type strain sequencing project: providing services to taxonomists for standard genome sequencing and annotation.</title>
        <authorList>
            <consortium name="The Broad Institute Genomics Platform"/>
            <consortium name="The Broad Institute Genome Sequencing Center for Infectious Disease"/>
            <person name="Wu L."/>
            <person name="Ma J."/>
        </authorList>
    </citation>
    <scope>NUCLEOTIDE SEQUENCE [LARGE SCALE GENOMIC DNA]</scope>
    <source>
        <strain evidence="8 9">CCUG 48884</strain>
    </source>
</reference>
<accession>A0ABN1HJ65</accession>
<protein>
    <recommendedName>
        <fullName evidence="4">siroheme decarboxylase</fullName>
        <ecNumber evidence="4">4.1.1.111</ecNumber>
    </recommendedName>
</protein>
<dbReference type="Pfam" id="PF17805">
    <property type="entry name" value="AsnC_trans_reg2"/>
    <property type="match status" value="1"/>
</dbReference>
<dbReference type="InterPro" id="IPR040523">
    <property type="entry name" value="AsnC_trans_reg2"/>
</dbReference>
<comment type="pathway">
    <text evidence="2">Porphyrin-containing compound metabolism.</text>
</comment>
<dbReference type="Pfam" id="PF22451">
    <property type="entry name" value="NirdL-like_HTH"/>
    <property type="match status" value="1"/>
</dbReference>
<dbReference type="Proteomes" id="UP001597158">
    <property type="component" value="Unassembled WGS sequence"/>
</dbReference>
<evidence type="ECO:0000313" key="9">
    <source>
        <dbReference type="Proteomes" id="UP001597158"/>
    </source>
</evidence>
<evidence type="ECO:0000256" key="2">
    <source>
        <dbReference type="ARBA" id="ARBA00023444"/>
    </source>
</evidence>
<dbReference type="EC" id="4.1.1.111" evidence="4"/>
<feature type="domain" description="Siroheme decarboxylase NirL-like HTH" evidence="7">
    <location>
        <begin position="31"/>
        <end position="77"/>
    </location>
</feature>
<evidence type="ECO:0000256" key="5">
    <source>
        <dbReference type="ARBA" id="ARBA00048470"/>
    </source>
</evidence>
<dbReference type="EMBL" id="JBHTMC010000026">
    <property type="protein sequence ID" value="MFD1264668.1"/>
    <property type="molecule type" value="Genomic_DNA"/>
</dbReference>
<evidence type="ECO:0000259" key="7">
    <source>
        <dbReference type="Pfam" id="PF22451"/>
    </source>
</evidence>
<dbReference type="RefSeq" id="WP_277832196.1">
    <property type="nucleotide sequence ID" value="NZ_JARQZE010000004.1"/>
</dbReference>
<evidence type="ECO:0000313" key="8">
    <source>
        <dbReference type="EMBL" id="MFD1264668.1"/>
    </source>
</evidence>
<keyword evidence="9" id="KW-1185">Reference proteome</keyword>